<reference evidence="2" key="1">
    <citation type="submission" date="2021-01" db="EMBL/GenBank/DDBJ databases">
        <title>Genome public.</title>
        <authorList>
            <person name="Liu C."/>
            <person name="Sun Q."/>
        </authorList>
    </citation>
    <scope>NUCLEOTIDE SEQUENCE</scope>
    <source>
        <strain evidence="2">YIM B02565</strain>
    </source>
</reference>
<organism evidence="2 3">
    <name type="scientific">Clostridium paridis</name>
    <dbReference type="NCBI Taxonomy" id="2803863"/>
    <lineage>
        <taxon>Bacteria</taxon>
        <taxon>Bacillati</taxon>
        <taxon>Bacillota</taxon>
        <taxon>Clostridia</taxon>
        <taxon>Eubacteriales</taxon>
        <taxon>Clostridiaceae</taxon>
        <taxon>Clostridium</taxon>
    </lineage>
</organism>
<name>A0A937FGG0_9CLOT</name>
<comment type="caution">
    <text evidence="2">The sequence shown here is derived from an EMBL/GenBank/DDBJ whole genome shotgun (WGS) entry which is preliminary data.</text>
</comment>
<sequence>MVNDETIEIIKEAYGYCEKLYNGMNSLAKSIDERNLLDLETYFKNILEGFNWILEVGNFATTIVEEEKLDLETISQRVNEYINAYNNLDLLLVRDIIEYELMPQVETIYNILKRVIDKY</sequence>
<dbReference type="Pfam" id="PF26154">
    <property type="entry name" value="DUF8042"/>
    <property type="match status" value="1"/>
</dbReference>
<feature type="domain" description="DUF8042" evidence="1">
    <location>
        <begin position="4"/>
        <end position="115"/>
    </location>
</feature>
<dbReference type="Proteomes" id="UP000623681">
    <property type="component" value="Unassembled WGS sequence"/>
</dbReference>
<dbReference type="InterPro" id="IPR058355">
    <property type="entry name" value="DUF8042"/>
</dbReference>
<dbReference type="RefSeq" id="WP_202768296.1">
    <property type="nucleotide sequence ID" value="NZ_JAESWA010000023.1"/>
</dbReference>
<evidence type="ECO:0000313" key="2">
    <source>
        <dbReference type="EMBL" id="MBL4932914.1"/>
    </source>
</evidence>
<proteinExistence type="predicted"/>
<evidence type="ECO:0000313" key="3">
    <source>
        <dbReference type="Proteomes" id="UP000623681"/>
    </source>
</evidence>
<accession>A0A937FGG0</accession>
<dbReference type="AlphaFoldDB" id="A0A937FGG0"/>
<keyword evidence="3" id="KW-1185">Reference proteome</keyword>
<dbReference type="EMBL" id="JAESWA010000023">
    <property type="protein sequence ID" value="MBL4932914.1"/>
    <property type="molecule type" value="Genomic_DNA"/>
</dbReference>
<gene>
    <name evidence="2" type="ORF">JK634_13960</name>
</gene>
<evidence type="ECO:0000259" key="1">
    <source>
        <dbReference type="Pfam" id="PF26154"/>
    </source>
</evidence>
<protein>
    <recommendedName>
        <fullName evidence="1">DUF8042 domain-containing protein</fullName>
    </recommendedName>
</protein>